<evidence type="ECO:0000313" key="11">
    <source>
        <dbReference type="Proteomes" id="UP000185746"/>
    </source>
</evidence>
<dbReference type="KEGG" id="surl:BI350_09540"/>
<sequence length="266" mass="29970">MARIMGKKQLSQLTFFDYCVGITIGSIAATMSVDQNVKISNGIVSLIIWGLFPLVLAYLGIKNRKFLHLTDGRPAIIIKNGQVLDKSMKKNQLAIDELMMLLREKSVFKVDDVEMAILETNGELSIMLKTEQQPVTPKLLGLEVESEHAPSLLIADGTVLEQNLAMLGYSSKWLLSEVKKQGASQIKDVFLAQVDSKGNLYVDLYNEKMVQNQVEQRPSLTDALKKLQADLEKFSPETENKKTKKMYSEQTKKLQKTIEDIMPYLK</sequence>
<keyword evidence="4 7" id="KW-0812">Transmembrane</keyword>
<proteinExistence type="inferred from homology"/>
<gene>
    <name evidence="10" type="ORF">BI350_09540</name>
</gene>
<feature type="domain" description="YetF-like N-terminal transmembrane" evidence="9">
    <location>
        <begin position="2"/>
        <end position="59"/>
    </location>
</feature>
<dbReference type="InterPro" id="IPR023090">
    <property type="entry name" value="UPF0702_alpha/beta_dom_sf"/>
</dbReference>
<keyword evidence="11" id="KW-1185">Reference proteome</keyword>
<comment type="similarity">
    <text evidence="2">Belongs to the UPF0702 family.</text>
</comment>
<keyword evidence="5 7" id="KW-1133">Transmembrane helix</keyword>
<dbReference type="Pfam" id="PF04239">
    <property type="entry name" value="DUF421"/>
    <property type="match status" value="1"/>
</dbReference>
<dbReference type="PANTHER" id="PTHR34582">
    <property type="entry name" value="UPF0702 TRANSMEMBRANE PROTEIN YCAP"/>
    <property type="match status" value="1"/>
</dbReference>
<feature type="domain" description="YetF C-terminal" evidence="8">
    <location>
        <begin position="62"/>
        <end position="195"/>
    </location>
</feature>
<dbReference type="Gene3D" id="3.30.240.20">
    <property type="entry name" value="bsu07140 like domains"/>
    <property type="match status" value="2"/>
</dbReference>
<dbReference type="InterPro" id="IPR048454">
    <property type="entry name" value="YetF_N"/>
</dbReference>
<dbReference type="Proteomes" id="UP000185746">
    <property type="component" value="Chromosome"/>
</dbReference>
<evidence type="ECO:0000256" key="1">
    <source>
        <dbReference type="ARBA" id="ARBA00004651"/>
    </source>
</evidence>
<feature type="transmembrane region" description="Helical" evidence="7">
    <location>
        <begin position="12"/>
        <end position="33"/>
    </location>
</feature>
<evidence type="ECO:0000256" key="6">
    <source>
        <dbReference type="ARBA" id="ARBA00023136"/>
    </source>
</evidence>
<keyword evidence="3" id="KW-1003">Cell membrane</keyword>
<evidence type="ECO:0000259" key="9">
    <source>
        <dbReference type="Pfam" id="PF20730"/>
    </source>
</evidence>
<reference evidence="10 11" key="1">
    <citation type="submission" date="2016-09" db="EMBL/GenBank/DDBJ databases">
        <title>Complete genome sequence of the Lysinibacillus sphaericus LMG 22257, a specie of Bacillus with ureolytic activity that can effectively biodeposit calcium carbonate.</title>
        <authorList>
            <person name="Yan W."/>
        </authorList>
    </citation>
    <scope>NUCLEOTIDE SEQUENCE [LARGE SCALE GENOMIC DNA]</scope>
    <source>
        <strain evidence="10 11">LMG 22257</strain>
    </source>
</reference>
<evidence type="ECO:0000256" key="7">
    <source>
        <dbReference type="SAM" id="Phobius"/>
    </source>
</evidence>
<dbReference type="Pfam" id="PF07870">
    <property type="entry name" value="DUF1657"/>
    <property type="match status" value="1"/>
</dbReference>
<evidence type="ECO:0000313" key="10">
    <source>
        <dbReference type="EMBL" id="AOV09185.1"/>
    </source>
</evidence>
<dbReference type="AlphaFoldDB" id="A0A1D8JKF1"/>
<dbReference type="PANTHER" id="PTHR34582:SF7">
    <property type="entry name" value="UPF0702 TRANSMEMBRANE PROTEIN YDFS"/>
    <property type="match status" value="1"/>
</dbReference>
<protein>
    <submittedName>
        <fullName evidence="10">DUF421 domain-containing protein</fullName>
    </submittedName>
</protein>
<evidence type="ECO:0000256" key="4">
    <source>
        <dbReference type="ARBA" id="ARBA00022692"/>
    </source>
</evidence>
<dbReference type="InterPro" id="IPR007353">
    <property type="entry name" value="DUF421"/>
</dbReference>
<dbReference type="InterPro" id="IPR012452">
    <property type="entry name" value="DUF1657"/>
</dbReference>
<accession>A0A1D8JKF1</accession>
<evidence type="ECO:0000256" key="2">
    <source>
        <dbReference type="ARBA" id="ARBA00006448"/>
    </source>
</evidence>
<feature type="transmembrane region" description="Helical" evidence="7">
    <location>
        <begin position="39"/>
        <end position="61"/>
    </location>
</feature>
<evidence type="ECO:0000259" key="8">
    <source>
        <dbReference type="Pfam" id="PF04239"/>
    </source>
</evidence>
<dbReference type="GO" id="GO:0005886">
    <property type="term" value="C:plasma membrane"/>
    <property type="evidence" value="ECO:0007669"/>
    <property type="project" value="UniProtKB-SubCell"/>
</dbReference>
<evidence type="ECO:0000256" key="5">
    <source>
        <dbReference type="ARBA" id="ARBA00022989"/>
    </source>
</evidence>
<keyword evidence="6 7" id="KW-0472">Membrane</keyword>
<organism evidence="10 11">
    <name type="scientific">Sporosarcina ureilytica</name>
    <dbReference type="NCBI Taxonomy" id="298596"/>
    <lineage>
        <taxon>Bacteria</taxon>
        <taxon>Bacillati</taxon>
        <taxon>Bacillota</taxon>
        <taxon>Bacilli</taxon>
        <taxon>Bacillales</taxon>
        <taxon>Caryophanaceae</taxon>
        <taxon>Sporosarcina</taxon>
    </lineage>
</organism>
<evidence type="ECO:0000256" key="3">
    <source>
        <dbReference type="ARBA" id="ARBA00022475"/>
    </source>
</evidence>
<comment type="subcellular location">
    <subcellularLocation>
        <location evidence="1">Cell membrane</location>
        <topology evidence="1">Multi-pass membrane protein</topology>
    </subcellularLocation>
</comment>
<dbReference type="Pfam" id="PF20730">
    <property type="entry name" value="YetF_N"/>
    <property type="match status" value="1"/>
</dbReference>
<dbReference type="EMBL" id="CP017560">
    <property type="protein sequence ID" value="AOV09185.1"/>
    <property type="molecule type" value="Genomic_DNA"/>
</dbReference>
<name>A0A1D8JKF1_9BACL</name>